<dbReference type="GO" id="GO:0000172">
    <property type="term" value="C:ribonuclease MRP complex"/>
    <property type="evidence" value="ECO:0007669"/>
    <property type="project" value="InterPro"/>
</dbReference>
<organism evidence="3 4">
    <name type="scientific">Sesamum alatum</name>
    <dbReference type="NCBI Taxonomy" id="300844"/>
    <lineage>
        <taxon>Eukaryota</taxon>
        <taxon>Viridiplantae</taxon>
        <taxon>Streptophyta</taxon>
        <taxon>Embryophyta</taxon>
        <taxon>Tracheophyta</taxon>
        <taxon>Spermatophyta</taxon>
        <taxon>Magnoliopsida</taxon>
        <taxon>eudicotyledons</taxon>
        <taxon>Gunneridae</taxon>
        <taxon>Pentapetalae</taxon>
        <taxon>asterids</taxon>
        <taxon>lamiids</taxon>
        <taxon>Lamiales</taxon>
        <taxon>Pedaliaceae</taxon>
        <taxon>Sesamum</taxon>
    </lineage>
</organism>
<dbReference type="AlphaFoldDB" id="A0AAE1XW42"/>
<dbReference type="InterPro" id="IPR023534">
    <property type="entry name" value="Rof/RNase_P-like"/>
</dbReference>
<evidence type="ECO:0000313" key="3">
    <source>
        <dbReference type="EMBL" id="KAK4419168.1"/>
    </source>
</evidence>
<reference evidence="3" key="1">
    <citation type="submission" date="2020-06" db="EMBL/GenBank/DDBJ databases">
        <authorList>
            <person name="Li T."/>
            <person name="Hu X."/>
            <person name="Zhang T."/>
            <person name="Song X."/>
            <person name="Zhang H."/>
            <person name="Dai N."/>
            <person name="Sheng W."/>
            <person name="Hou X."/>
            <person name="Wei L."/>
        </authorList>
    </citation>
    <scope>NUCLEOTIDE SEQUENCE</scope>
    <source>
        <strain evidence="3">3651</strain>
        <tissue evidence="3">Leaf</tissue>
    </source>
</reference>
<evidence type="ECO:0000256" key="1">
    <source>
        <dbReference type="ARBA" id="ARBA00004123"/>
    </source>
</evidence>
<reference evidence="3" key="2">
    <citation type="journal article" date="2024" name="Plant">
        <title>Genomic evolution and insights into agronomic trait innovations of Sesamum species.</title>
        <authorList>
            <person name="Miao H."/>
            <person name="Wang L."/>
            <person name="Qu L."/>
            <person name="Liu H."/>
            <person name="Sun Y."/>
            <person name="Le M."/>
            <person name="Wang Q."/>
            <person name="Wei S."/>
            <person name="Zheng Y."/>
            <person name="Lin W."/>
            <person name="Duan Y."/>
            <person name="Cao H."/>
            <person name="Xiong S."/>
            <person name="Wang X."/>
            <person name="Wei L."/>
            <person name="Li C."/>
            <person name="Ma Q."/>
            <person name="Ju M."/>
            <person name="Zhao R."/>
            <person name="Li G."/>
            <person name="Mu C."/>
            <person name="Tian Q."/>
            <person name="Mei H."/>
            <person name="Zhang T."/>
            <person name="Gao T."/>
            <person name="Zhang H."/>
        </authorList>
    </citation>
    <scope>NUCLEOTIDE SEQUENCE</scope>
    <source>
        <strain evidence="3">3651</strain>
    </source>
</reference>
<dbReference type="Gene3D" id="2.30.30.210">
    <property type="entry name" value="Ribonuclease P/MRP, subunit p29"/>
    <property type="match status" value="1"/>
</dbReference>
<evidence type="ECO:0000256" key="2">
    <source>
        <dbReference type="ARBA" id="ARBA00006181"/>
    </source>
</evidence>
<dbReference type="InterPro" id="IPR016848">
    <property type="entry name" value="RNase_P/MRP_Rpp29-subunit"/>
</dbReference>
<keyword evidence="4" id="KW-1185">Reference proteome</keyword>
<dbReference type="EMBL" id="JACGWO010000009">
    <property type="protein sequence ID" value="KAK4419168.1"/>
    <property type="molecule type" value="Genomic_DNA"/>
</dbReference>
<name>A0AAE1XW42_9LAMI</name>
<evidence type="ECO:0000313" key="4">
    <source>
        <dbReference type="Proteomes" id="UP001293254"/>
    </source>
</evidence>
<gene>
    <name evidence="3" type="ORF">Salat_2329600</name>
</gene>
<dbReference type="GO" id="GO:0005634">
    <property type="term" value="C:nucleus"/>
    <property type="evidence" value="ECO:0007669"/>
    <property type="project" value="UniProtKB-SubCell"/>
</dbReference>
<dbReference type="GO" id="GO:0001682">
    <property type="term" value="P:tRNA 5'-leader removal"/>
    <property type="evidence" value="ECO:0007669"/>
    <property type="project" value="InterPro"/>
</dbReference>
<dbReference type="GO" id="GO:0030677">
    <property type="term" value="C:ribonuclease P complex"/>
    <property type="evidence" value="ECO:0007669"/>
    <property type="project" value="InterPro"/>
</dbReference>
<dbReference type="GO" id="GO:0033204">
    <property type="term" value="F:ribonuclease P RNA binding"/>
    <property type="evidence" value="ECO:0007669"/>
    <property type="project" value="InterPro"/>
</dbReference>
<dbReference type="InterPro" id="IPR036980">
    <property type="entry name" value="RNase_P/MRP_Rpp29_sf"/>
</dbReference>
<dbReference type="PANTHER" id="PTHR13348:SF0">
    <property type="entry name" value="RIBONUCLEASE P PROTEIN SUBUNIT P29"/>
    <property type="match status" value="1"/>
</dbReference>
<comment type="caution">
    <text evidence="3">The sequence shown here is derived from an EMBL/GenBank/DDBJ whole genome shotgun (WGS) entry which is preliminary data.</text>
</comment>
<dbReference type="Pfam" id="PF01868">
    <property type="entry name" value="RNase_P-MRP_p29"/>
    <property type="match status" value="1"/>
</dbReference>
<protein>
    <submittedName>
        <fullName evidence="3">Uncharacterized protein</fullName>
    </submittedName>
</protein>
<sequence>MLARLRLSPVHIRRLSYLPNRHIFPHLDARLPLSPVLIRRPPSQTDPKYILNQLWKIKGDERWKLWSEVKKSFSGTSSRKGNFSFLGHTSKQDVEVIEPAYLNLSHSVDENLLRTSVEVSDRKLTVDRVLHELFQHGDSAQKYMQGSKTMKIENTILLDNYVQKSGKSTGGLMRALKNGSKRSKKHMSVKQHKQSGSFDLPKEFHNFELFKPMHEKWKSYILQLLKIIGKDQLPQCFVNADLHGAVILVVQCKVAACVGIHGIMVRETKETFGIITQDNKFRETWSHDYYIVGSLGPFQKSIQMYEPWAPVVDLELTEQPKDFIIYAERPSSRQQAAGGAGSINWQAPYNEELTARLSFIIFDFLGTHCGGKTSTWVVGQVGL</sequence>
<accession>A0AAE1XW42</accession>
<comment type="subcellular location">
    <subcellularLocation>
        <location evidence="1">Nucleus</location>
    </subcellularLocation>
</comment>
<dbReference type="InterPro" id="IPR002730">
    <property type="entry name" value="Rpp29/RNP1"/>
</dbReference>
<dbReference type="PANTHER" id="PTHR13348">
    <property type="entry name" value="RIBONUCLEASE P SUBUNIT P29"/>
    <property type="match status" value="1"/>
</dbReference>
<proteinExistence type="inferred from homology"/>
<dbReference type="Proteomes" id="UP001293254">
    <property type="component" value="Unassembled WGS sequence"/>
</dbReference>
<dbReference type="GO" id="GO:0006364">
    <property type="term" value="P:rRNA processing"/>
    <property type="evidence" value="ECO:0007669"/>
    <property type="project" value="TreeGrafter"/>
</dbReference>
<comment type="similarity">
    <text evidence="2">Belongs to the eukaryotic/archaeal RNase P protein component 1 family.</text>
</comment>
<dbReference type="SUPFAM" id="SSF101744">
    <property type="entry name" value="Rof/RNase P subunit-like"/>
    <property type="match status" value="1"/>
</dbReference>